<evidence type="ECO:0000256" key="10">
    <source>
        <dbReference type="ARBA" id="ARBA00024016"/>
    </source>
</evidence>
<dbReference type="SUPFAM" id="SSF53383">
    <property type="entry name" value="PLP-dependent transferases"/>
    <property type="match status" value="1"/>
</dbReference>
<dbReference type="UniPathway" id="UPA00334">
    <property type="reaction ID" value="UER00726"/>
</dbReference>
<keyword evidence="9" id="KW-0663">Pyridoxal phosphate</keyword>
<evidence type="ECO:0000256" key="11">
    <source>
        <dbReference type="PROSITE-ProRule" id="PRU00723"/>
    </source>
</evidence>
<keyword evidence="8 11" id="KW-0862">Zinc</keyword>
<dbReference type="InterPro" id="IPR000571">
    <property type="entry name" value="Znf_CCCH"/>
</dbReference>
<feature type="zinc finger region" description="C3H1-type" evidence="11">
    <location>
        <begin position="26"/>
        <end position="54"/>
    </location>
</feature>
<evidence type="ECO:0000256" key="2">
    <source>
        <dbReference type="ARBA" id="ARBA00007441"/>
    </source>
</evidence>
<dbReference type="InterPro" id="IPR035979">
    <property type="entry name" value="RBD_domain_sf"/>
</dbReference>
<dbReference type="InterPro" id="IPR004839">
    <property type="entry name" value="Aminotransferase_I/II_large"/>
</dbReference>
<dbReference type="SMART" id="SM00356">
    <property type="entry name" value="ZnF_C3H1"/>
    <property type="match status" value="1"/>
</dbReference>
<proteinExistence type="inferred from homology"/>
<dbReference type="GO" id="GO:0097053">
    <property type="term" value="P:L-kynurenine catabolic process"/>
    <property type="evidence" value="ECO:0007669"/>
    <property type="project" value="UniProtKB-UniPathway"/>
</dbReference>
<dbReference type="Gene3D" id="3.30.70.330">
    <property type="match status" value="1"/>
</dbReference>
<dbReference type="SUPFAM" id="SSF54928">
    <property type="entry name" value="RNA-binding domain, RBD"/>
    <property type="match status" value="1"/>
</dbReference>
<comment type="pathway">
    <text evidence="10">Amino-acid degradation; L-kynurenine degradation; kynurenate from L-kynurenine: step 1/2.</text>
</comment>
<evidence type="ECO:0000256" key="5">
    <source>
        <dbReference type="ARBA" id="ARBA00022679"/>
    </source>
</evidence>
<dbReference type="FunFam" id="3.40.640.10:FF:000024">
    <property type="entry name" value="Kynurenine--oxoglutarate transaminase 3"/>
    <property type="match status" value="1"/>
</dbReference>
<evidence type="ECO:0000256" key="6">
    <source>
        <dbReference type="ARBA" id="ARBA00022723"/>
    </source>
</evidence>
<accession>A0A3P6HFK2</accession>
<dbReference type="AlphaFoldDB" id="A0A3P6HFK2"/>
<evidence type="ECO:0000259" key="13">
    <source>
        <dbReference type="PROSITE" id="PS50103"/>
    </source>
</evidence>
<comment type="subunit">
    <text evidence="3">Homodimer.</text>
</comment>
<dbReference type="FunFam" id="3.90.1150.10:FF:000021">
    <property type="entry name" value="Kynurenine--oxoglutarate transaminase 3"/>
    <property type="match status" value="1"/>
</dbReference>
<evidence type="ECO:0000256" key="3">
    <source>
        <dbReference type="ARBA" id="ARBA00011738"/>
    </source>
</evidence>
<evidence type="ECO:0000313" key="14">
    <source>
        <dbReference type="EMBL" id="VDD77745.1"/>
    </source>
</evidence>
<dbReference type="Gene3D" id="3.40.640.10">
    <property type="entry name" value="Type I PLP-dependent aspartate aminotransferase-like (Major domain)"/>
    <property type="match status" value="1"/>
</dbReference>
<dbReference type="GO" id="GO:0008270">
    <property type="term" value="F:zinc ion binding"/>
    <property type="evidence" value="ECO:0007669"/>
    <property type="project" value="UniProtKB-KW"/>
</dbReference>
<sequence>MPPNHRPEAPLKYRAYPTYDYSKADAKAKELCGFFWKTGACRYGDRCSRFHPLPPLDAADLKVLEEPSGGRACLVLVLENMFVNFSLQSGYRGGGHNGWRHALRIDLPHPLNSLCIKAEPRQIFVAMSTQESKAQQQPPGRRGNSAGLLIFVDEALEVDEGLLQADYHKFYVDVRSEIEARYGRVVGLRCCRNTVDHLRGNVYVQFAEESVTTAALEGCQGRWYAGRQIVGRLAYLGGGWKAATCGEYTTGILVVDTILVTMLTTSRLSVGLHFRERCPKGNSGCNFLHFFLNPDETGPDVLAALHQGLPELPPVPSRSRRRGLVSATGGVNNLHHLVDTIGGGEAVTTKTADVDIDLPEVVQAEVNDDVGDEDERLIGGGTERSHSLRPTHHHHPPSMSNIRPAERVLNQKPSVWLEVNGAIAKHKPLNLGQGFPDFICTNRVLKNLRRAARDDVSPFLHQYTRATGHLRLVNALAKLFNERFRHNPSVSGEIPENLREGTFGPRRSINPLTEIITSVGGYGALWTIFFALINPGDEVLVIEPAFDCYAPQIEAAGGVYVCVPLNPPKNAEGRVDSSEFTVDWEELESKITKKTKMLLVNTPSNPVGKVFTKEEIKKVADICIRHNLICLADEVYEWLVFPPHKHYKIASFPGMWERTITIGSAGKAFGVTGWKIGWTIGPEPFINAMQLIQQNTIYTVCTPLQEALAQTIEEILPDVNTKDCFFRKLSLELAGKRDRIANALTSVGMCPIIPQAGFFMLANISNVKGPKREKDDKRPYDVVFNEWMMINKGIAGVPPTAFLCNKHRSLGEDYLRFCIIKDDSTIDKVEECLKKW</sequence>
<dbReference type="CDD" id="cd00609">
    <property type="entry name" value="AAT_like"/>
    <property type="match status" value="1"/>
</dbReference>
<reference evidence="14 15" key="1">
    <citation type="submission" date="2018-10" db="EMBL/GenBank/DDBJ databases">
        <authorList>
            <consortium name="Pathogen Informatics"/>
        </authorList>
    </citation>
    <scope>NUCLEOTIDE SEQUENCE [LARGE SCALE GENOMIC DNA]</scope>
</reference>
<evidence type="ECO:0000256" key="12">
    <source>
        <dbReference type="SAM" id="MobiDB-lite"/>
    </source>
</evidence>
<dbReference type="PANTHER" id="PTHR43807">
    <property type="entry name" value="FI04487P"/>
    <property type="match status" value="1"/>
</dbReference>
<protein>
    <recommendedName>
        <fullName evidence="13">C3H1-type domain-containing protein</fullName>
    </recommendedName>
</protein>
<feature type="compositionally biased region" description="Basic residues" evidence="12">
    <location>
        <begin position="387"/>
        <end position="396"/>
    </location>
</feature>
<dbReference type="SUPFAM" id="SSF90229">
    <property type="entry name" value="CCCH zinc finger"/>
    <property type="match status" value="1"/>
</dbReference>
<evidence type="ECO:0000256" key="7">
    <source>
        <dbReference type="ARBA" id="ARBA00022771"/>
    </source>
</evidence>
<dbReference type="GO" id="GO:0003676">
    <property type="term" value="F:nucleic acid binding"/>
    <property type="evidence" value="ECO:0007669"/>
    <property type="project" value="InterPro"/>
</dbReference>
<gene>
    <name evidence="14" type="ORF">MCOS_LOCUS3748</name>
</gene>
<dbReference type="EMBL" id="UXSR01000966">
    <property type="protein sequence ID" value="VDD77745.1"/>
    <property type="molecule type" value="Genomic_DNA"/>
</dbReference>
<feature type="region of interest" description="Disordered" evidence="12">
    <location>
        <begin position="371"/>
        <end position="401"/>
    </location>
</feature>
<evidence type="ECO:0000256" key="1">
    <source>
        <dbReference type="ARBA" id="ARBA00001933"/>
    </source>
</evidence>
<evidence type="ECO:0000256" key="8">
    <source>
        <dbReference type="ARBA" id="ARBA00022833"/>
    </source>
</evidence>
<dbReference type="Pfam" id="PF00155">
    <property type="entry name" value="Aminotran_1_2"/>
    <property type="match status" value="1"/>
</dbReference>
<organism evidence="14 15">
    <name type="scientific">Mesocestoides corti</name>
    <name type="common">Flatworm</name>
    <dbReference type="NCBI Taxonomy" id="53468"/>
    <lineage>
        <taxon>Eukaryota</taxon>
        <taxon>Metazoa</taxon>
        <taxon>Spiralia</taxon>
        <taxon>Lophotrochozoa</taxon>
        <taxon>Platyhelminthes</taxon>
        <taxon>Cestoda</taxon>
        <taxon>Eucestoda</taxon>
        <taxon>Cyclophyllidea</taxon>
        <taxon>Mesocestoididae</taxon>
        <taxon>Mesocestoides</taxon>
    </lineage>
</organism>
<keyword evidence="15" id="KW-1185">Reference proteome</keyword>
<comment type="cofactor">
    <cofactor evidence="1">
        <name>pyridoxal 5'-phosphate</name>
        <dbReference type="ChEBI" id="CHEBI:597326"/>
    </cofactor>
</comment>
<keyword evidence="7 11" id="KW-0863">Zinc-finger</keyword>
<dbReference type="OrthoDB" id="2414662at2759"/>
<name>A0A3P6HFK2_MESCO</name>
<dbReference type="Proteomes" id="UP000267029">
    <property type="component" value="Unassembled WGS sequence"/>
</dbReference>
<dbReference type="STRING" id="53468.A0A3P6HFK2"/>
<dbReference type="InterPro" id="IPR015422">
    <property type="entry name" value="PyrdxlP-dep_Trfase_small"/>
</dbReference>
<dbReference type="InterPro" id="IPR051326">
    <property type="entry name" value="Kynurenine-oxoglutarate_AT"/>
</dbReference>
<comment type="similarity">
    <text evidence="2">Belongs to the class-I pyridoxal-phosphate-dependent aminotransferase family.</text>
</comment>
<dbReference type="GO" id="GO:0005739">
    <property type="term" value="C:mitochondrion"/>
    <property type="evidence" value="ECO:0007669"/>
    <property type="project" value="TreeGrafter"/>
</dbReference>
<dbReference type="InterPro" id="IPR015421">
    <property type="entry name" value="PyrdxlP-dep_Trfase_major"/>
</dbReference>
<dbReference type="GO" id="GO:0030170">
    <property type="term" value="F:pyridoxal phosphate binding"/>
    <property type="evidence" value="ECO:0007669"/>
    <property type="project" value="InterPro"/>
</dbReference>
<dbReference type="PANTHER" id="PTHR43807:SF20">
    <property type="entry name" value="FI04487P"/>
    <property type="match status" value="1"/>
</dbReference>
<dbReference type="InterPro" id="IPR015424">
    <property type="entry name" value="PyrdxlP-dep_Trfase"/>
</dbReference>
<evidence type="ECO:0000313" key="15">
    <source>
        <dbReference type="Proteomes" id="UP000267029"/>
    </source>
</evidence>
<evidence type="ECO:0000256" key="4">
    <source>
        <dbReference type="ARBA" id="ARBA00022576"/>
    </source>
</evidence>
<evidence type="ECO:0000256" key="9">
    <source>
        <dbReference type="ARBA" id="ARBA00022898"/>
    </source>
</evidence>
<keyword evidence="6 11" id="KW-0479">Metal-binding</keyword>
<dbReference type="InterPro" id="IPR012677">
    <property type="entry name" value="Nucleotide-bd_a/b_plait_sf"/>
</dbReference>
<dbReference type="GO" id="GO:0016212">
    <property type="term" value="F:kynurenine-oxoglutarate transaminase activity"/>
    <property type="evidence" value="ECO:0007669"/>
    <property type="project" value="UniProtKB-ARBA"/>
</dbReference>
<dbReference type="PROSITE" id="PS50103">
    <property type="entry name" value="ZF_C3H1"/>
    <property type="match status" value="1"/>
</dbReference>
<dbReference type="Gene3D" id="3.90.1150.10">
    <property type="entry name" value="Aspartate Aminotransferase, domain 1"/>
    <property type="match status" value="1"/>
</dbReference>
<feature type="domain" description="C3H1-type" evidence="13">
    <location>
        <begin position="26"/>
        <end position="54"/>
    </location>
</feature>
<keyword evidence="4" id="KW-0032">Aminotransferase</keyword>
<dbReference type="Pfam" id="PF00642">
    <property type="entry name" value="zf-CCCH"/>
    <property type="match status" value="1"/>
</dbReference>
<dbReference type="InterPro" id="IPR036855">
    <property type="entry name" value="Znf_CCCH_sf"/>
</dbReference>
<keyword evidence="5" id="KW-0808">Transferase</keyword>